<accession>A0A1M5BIS5</accession>
<reference evidence="1 2" key="1">
    <citation type="submission" date="2016-11" db="EMBL/GenBank/DDBJ databases">
        <authorList>
            <person name="Jaros S."/>
            <person name="Januszkiewicz K."/>
            <person name="Wedrychowicz H."/>
        </authorList>
    </citation>
    <scope>NUCLEOTIDE SEQUENCE [LARGE SCALE GENOMIC DNA]</scope>
    <source>
        <strain evidence="1 2">DSM 26910</strain>
    </source>
</reference>
<evidence type="ECO:0000313" key="1">
    <source>
        <dbReference type="EMBL" id="SHF42401.1"/>
    </source>
</evidence>
<proteinExistence type="predicted"/>
<sequence>MKGFFLQPNTSKNNHIAVFHLLTLKISFLKFDTRVTERLHYPNQFSSHKDKNSYERLHIFRPPQKTKFL</sequence>
<organism evidence="1 2">
    <name type="scientific">Mariniphaga anaerophila</name>
    <dbReference type="NCBI Taxonomy" id="1484053"/>
    <lineage>
        <taxon>Bacteria</taxon>
        <taxon>Pseudomonadati</taxon>
        <taxon>Bacteroidota</taxon>
        <taxon>Bacteroidia</taxon>
        <taxon>Marinilabiliales</taxon>
        <taxon>Prolixibacteraceae</taxon>
        <taxon>Mariniphaga</taxon>
    </lineage>
</organism>
<dbReference type="AlphaFoldDB" id="A0A1M5BIS5"/>
<dbReference type="Proteomes" id="UP000184164">
    <property type="component" value="Unassembled WGS sequence"/>
</dbReference>
<name>A0A1M5BIS5_9BACT</name>
<keyword evidence="2" id="KW-1185">Reference proteome</keyword>
<protein>
    <submittedName>
        <fullName evidence="1">Uncharacterized protein</fullName>
    </submittedName>
</protein>
<evidence type="ECO:0000313" key="2">
    <source>
        <dbReference type="Proteomes" id="UP000184164"/>
    </source>
</evidence>
<dbReference type="EMBL" id="FQUM01000005">
    <property type="protein sequence ID" value="SHF42401.1"/>
    <property type="molecule type" value="Genomic_DNA"/>
</dbReference>
<gene>
    <name evidence="1" type="ORF">SAMN05444274_105167</name>
</gene>